<keyword evidence="1" id="KW-0812">Transmembrane</keyword>
<dbReference type="AlphaFoldDB" id="A0A5P1F197"/>
<evidence type="ECO:0000313" key="2">
    <source>
        <dbReference type="EMBL" id="ONK71962.1"/>
    </source>
</evidence>
<gene>
    <name evidence="2" type="ORF">A4U43_C04F14230</name>
</gene>
<keyword evidence="1" id="KW-1133">Transmembrane helix</keyword>
<keyword evidence="3" id="KW-1185">Reference proteome</keyword>
<evidence type="ECO:0000256" key="1">
    <source>
        <dbReference type="SAM" id="Phobius"/>
    </source>
</evidence>
<dbReference type="EMBL" id="CM007384">
    <property type="protein sequence ID" value="ONK71962.1"/>
    <property type="molecule type" value="Genomic_DNA"/>
</dbReference>
<feature type="transmembrane region" description="Helical" evidence="1">
    <location>
        <begin position="86"/>
        <end position="105"/>
    </location>
</feature>
<proteinExistence type="predicted"/>
<evidence type="ECO:0000313" key="3">
    <source>
        <dbReference type="Proteomes" id="UP000243459"/>
    </source>
</evidence>
<organism evidence="2 3">
    <name type="scientific">Asparagus officinalis</name>
    <name type="common">Garden asparagus</name>
    <dbReference type="NCBI Taxonomy" id="4686"/>
    <lineage>
        <taxon>Eukaryota</taxon>
        <taxon>Viridiplantae</taxon>
        <taxon>Streptophyta</taxon>
        <taxon>Embryophyta</taxon>
        <taxon>Tracheophyta</taxon>
        <taxon>Spermatophyta</taxon>
        <taxon>Magnoliopsida</taxon>
        <taxon>Liliopsida</taxon>
        <taxon>Asparagales</taxon>
        <taxon>Asparagaceae</taxon>
        <taxon>Asparagoideae</taxon>
        <taxon>Asparagus</taxon>
    </lineage>
</organism>
<dbReference type="Proteomes" id="UP000243459">
    <property type="component" value="Chromosome 4"/>
</dbReference>
<protein>
    <submittedName>
        <fullName evidence="2">Uncharacterized protein</fullName>
    </submittedName>
</protein>
<name>A0A5P1F197_ASPOF</name>
<feature type="transmembrane region" description="Helical" evidence="1">
    <location>
        <begin position="58"/>
        <end position="80"/>
    </location>
</feature>
<sequence>MARKSFYIVKRGRRCGIFDNCEHFDLGKRYGPSLTSQANRNILIWESRLHVGRVKKGLLCLKSGFCISFLFWFSVFVHAGENHCCMFQVLPGVVCCPCCNSFLYMR</sequence>
<accession>A0A5P1F197</accession>
<reference evidence="3" key="1">
    <citation type="journal article" date="2017" name="Nat. Commun.">
        <title>The asparagus genome sheds light on the origin and evolution of a young Y chromosome.</title>
        <authorList>
            <person name="Harkess A."/>
            <person name="Zhou J."/>
            <person name="Xu C."/>
            <person name="Bowers J.E."/>
            <person name="Van der Hulst R."/>
            <person name="Ayyampalayam S."/>
            <person name="Mercati F."/>
            <person name="Riccardi P."/>
            <person name="McKain M.R."/>
            <person name="Kakrana A."/>
            <person name="Tang H."/>
            <person name="Ray J."/>
            <person name="Groenendijk J."/>
            <person name="Arikit S."/>
            <person name="Mathioni S.M."/>
            <person name="Nakano M."/>
            <person name="Shan H."/>
            <person name="Telgmann-Rauber A."/>
            <person name="Kanno A."/>
            <person name="Yue Z."/>
            <person name="Chen H."/>
            <person name="Li W."/>
            <person name="Chen Y."/>
            <person name="Xu X."/>
            <person name="Zhang Y."/>
            <person name="Luo S."/>
            <person name="Chen H."/>
            <person name="Gao J."/>
            <person name="Mao Z."/>
            <person name="Pires J.C."/>
            <person name="Luo M."/>
            <person name="Kudrna D."/>
            <person name="Wing R.A."/>
            <person name="Meyers B.C."/>
            <person name="Yi K."/>
            <person name="Kong H."/>
            <person name="Lavrijsen P."/>
            <person name="Sunseri F."/>
            <person name="Falavigna A."/>
            <person name="Ye Y."/>
            <person name="Leebens-Mack J.H."/>
            <person name="Chen G."/>
        </authorList>
    </citation>
    <scope>NUCLEOTIDE SEQUENCE [LARGE SCALE GENOMIC DNA]</scope>
    <source>
        <strain evidence="3">cv. DH0086</strain>
    </source>
</reference>
<dbReference type="Gramene" id="ONK71962">
    <property type="protein sequence ID" value="ONK71962"/>
    <property type="gene ID" value="A4U43_C04F14230"/>
</dbReference>
<keyword evidence="1" id="KW-0472">Membrane</keyword>